<evidence type="ECO:0000313" key="12">
    <source>
        <dbReference type="Proteomes" id="UP000663855"/>
    </source>
</evidence>
<dbReference type="Pfam" id="PF00595">
    <property type="entry name" value="PDZ"/>
    <property type="match status" value="1"/>
</dbReference>
<dbReference type="SUPFAM" id="SSF50156">
    <property type="entry name" value="PDZ domain-like"/>
    <property type="match status" value="1"/>
</dbReference>
<evidence type="ECO:0000313" key="9">
    <source>
        <dbReference type="EMBL" id="CAF3939026.1"/>
    </source>
</evidence>
<accession>A0A814Y2G9</accession>
<sequence length="395" mass="45953">MANIEELIVYSNSRNGLGIRILGAKRATNKSGIYIKQILEDGLAQRDGRLKVGDQILSINDETSIGINREHAVNILRSAAATNQVRLRIKHFIPALSSTEYQKLLHDEKSTDDDDDNHRHHNITQNRNNNITANEVRMRKSSRRHHHTNNQQRHSAYNLAYDNSNNEQQSENNQLSRGLDVSHDALQALLNSRFKLIDLVDLVKKNYPNFFLSDKKRELQFVEQLSESTTDGRITLKEFERQSSVLLGERINVLVPFYSSSNRSSHSNDTELIVELRREIASCHATIDELQTKIVICEKSQRLSNEVEVEYEDLVKFLYEQLRQYKINETNQLKQIRANDQLIQKLFNYLSIYVNEPKDEHVLAQLKYEYEQQQKSLQNSNDISIISTNKYRQQF</sequence>
<dbReference type="SMART" id="SM00228">
    <property type="entry name" value="PDZ"/>
    <property type="match status" value="1"/>
</dbReference>
<dbReference type="Proteomes" id="UP000663866">
    <property type="component" value="Unassembled WGS sequence"/>
</dbReference>
<dbReference type="Proteomes" id="UP000663855">
    <property type="component" value="Unassembled WGS sequence"/>
</dbReference>
<dbReference type="EMBL" id="CAJNRG010001723">
    <property type="protein sequence ID" value="CAF2038120.1"/>
    <property type="molecule type" value="Genomic_DNA"/>
</dbReference>
<organism evidence="3 12">
    <name type="scientific">Rotaria magnacalcarata</name>
    <dbReference type="NCBI Taxonomy" id="392030"/>
    <lineage>
        <taxon>Eukaryota</taxon>
        <taxon>Metazoa</taxon>
        <taxon>Spiralia</taxon>
        <taxon>Gnathifera</taxon>
        <taxon>Rotifera</taxon>
        <taxon>Eurotatoria</taxon>
        <taxon>Bdelloidea</taxon>
        <taxon>Philodinida</taxon>
        <taxon>Philodinidae</taxon>
        <taxon>Rotaria</taxon>
    </lineage>
</organism>
<dbReference type="OrthoDB" id="6022242at2759"/>
<dbReference type="InterPro" id="IPR001478">
    <property type="entry name" value="PDZ"/>
</dbReference>
<gene>
    <name evidence="9" type="ORF">BYL167_LOCUS10412</name>
    <name evidence="3" type="ORF">CJN711_LOCUS13167</name>
    <name evidence="8" type="ORF">GIL414_LOCUS7837</name>
    <name evidence="4" type="ORF">KQP761_LOCUS13096</name>
    <name evidence="7" type="ORF">MBJ925_LOCUS25762</name>
    <name evidence="11" type="ORF">OVN521_LOCUS23373</name>
    <name evidence="10" type="ORF">SMN809_LOCUS12686</name>
    <name evidence="6" type="ORF">WKI299_LOCUS9184</name>
    <name evidence="5" type="ORF">XDN619_LOCUS6220</name>
</gene>
<keyword evidence="13" id="KW-1185">Reference proteome</keyword>
<feature type="region of interest" description="Disordered" evidence="1">
    <location>
        <begin position="107"/>
        <end position="155"/>
    </location>
</feature>
<feature type="compositionally biased region" description="Basic residues" evidence="1">
    <location>
        <begin position="139"/>
        <end position="148"/>
    </location>
</feature>
<evidence type="ECO:0000313" key="3">
    <source>
        <dbReference type="EMBL" id="CAF1224331.1"/>
    </source>
</evidence>
<protein>
    <recommendedName>
        <fullName evidence="2">PDZ domain-containing protein</fullName>
    </recommendedName>
</protein>
<dbReference type="Gene3D" id="2.30.42.10">
    <property type="match status" value="1"/>
</dbReference>
<dbReference type="EMBL" id="CAJOBJ010002450">
    <property type="protein sequence ID" value="CAF3926275.1"/>
    <property type="molecule type" value="Genomic_DNA"/>
</dbReference>
<evidence type="ECO:0000313" key="6">
    <source>
        <dbReference type="EMBL" id="CAF2045806.1"/>
    </source>
</evidence>
<evidence type="ECO:0000313" key="11">
    <source>
        <dbReference type="EMBL" id="CAF4146804.1"/>
    </source>
</evidence>
<dbReference type="Proteomes" id="UP000663824">
    <property type="component" value="Unassembled WGS sequence"/>
</dbReference>
<evidence type="ECO:0000259" key="2">
    <source>
        <dbReference type="PROSITE" id="PS50106"/>
    </source>
</evidence>
<dbReference type="InterPro" id="IPR036034">
    <property type="entry name" value="PDZ_sf"/>
</dbReference>
<dbReference type="EMBL" id="CAJNRE010013674">
    <property type="protein sequence ID" value="CAF2120210.1"/>
    <property type="molecule type" value="Genomic_DNA"/>
</dbReference>
<dbReference type="PANTHER" id="PTHR19964:SF94">
    <property type="entry name" value="SYNTAXIN-BINDING PROTEIN 4-LIKE"/>
    <property type="match status" value="1"/>
</dbReference>
<evidence type="ECO:0000313" key="4">
    <source>
        <dbReference type="EMBL" id="CAF1472173.1"/>
    </source>
</evidence>
<dbReference type="Proteomes" id="UP000663856">
    <property type="component" value="Unassembled WGS sequence"/>
</dbReference>
<dbReference type="EMBL" id="CAJNOV010005775">
    <property type="protein sequence ID" value="CAF1224331.1"/>
    <property type="molecule type" value="Genomic_DNA"/>
</dbReference>
<evidence type="ECO:0000313" key="10">
    <source>
        <dbReference type="EMBL" id="CAF4014970.1"/>
    </source>
</evidence>
<dbReference type="PANTHER" id="PTHR19964">
    <property type="entry name" value="MULTIPLE PDZ DOMAIN PROTEIN"/>
    <property type="match status" value="1"/>
</dbReference>
<dbReference type="Proteomes" id="UP000663887">
    <property type="component" value="Unassembled WGS sequence"/>
</dbReference>
<dbReference type="EMBL" id="CAJNRF010003010">
    <property type="protein sequence ID" value="CAF2045806.1"/>
    <property type="molecule type" value="Genomic_DNA"/>
</dbReference>
<evidence type="ECO:0000256" key="1">
    <source>
        <dbReference type="SAM" id="MobiDB-lite"/>
    </source>
</evidence>
<dbReference type="PROSITE" id="PS50106">
    <property type="entry name" value="PDZ"/>
    <property type="match status" value="1"/>
</dbReference>
<dbReference type="Proteomes" id="UP000681967">
    <property type="component" value="Unassembled WGS sequence"/>
</dbReference>
<evidence type="ECO:0000313" key="13">
    <source>
        <dbReference type="Proteomes" id="UP000663866"/>
    </source>
</evidence>
<dbReference type="AlphaFoldDB" id="A0A814Y2G9"/>
<evidence type="ECO:0000313" key="7">
    <source>
        <dbReference type="EMBL" id="CAF2120210.1"/>
    </source>
</evidence>
<proteinExistence type="predicted"/>
<dbReference type="EMBL" id="CAJNOW010006044">
    <property type="protein sequence ID" value="CAF1472173.1"/>
    <property type="molecule type" value="Genomic_DNA"/>
</dbReference>
<evidence type="ECO:0000313" key="8">
    <source>
        <dbReference type="EMBL" id="CAF3926275.1"/>
    </source>
</evidence>
<evidence type="ECO:0000313" key="5">
    <source>
        <dbReference type="EMBL" id="CAF2038120.1"/>
    </source>
</evidence>
<dbReference type="EMBL" id="CAJOBI010004858">
    <property type="protein sequence ID" value="CAF4014970.1"/>
    <property type="molecule type" value="Genomic_DNA"/>
</dbReference>
<dbReference type="Proteomes" id="UP000663834">
    <property type="component" value="Unassembled WGS sequence"/>
</dbReference>
<dbReference type="Proteomes" id="UP000676336">
    <property type="component" value="Unassembled WGS sequence"/>
</dbReference>
<feature type="compositionally biased region" description="Polar residues" evidence="1">
    <location>
        <begin position="123"/>
        <end position="133"/>
    </location>
</feature>
<reference evidence="3" key="1">
    <citation type="submission" date="2021-02" db="EMBL/GenBank/DDBJ databases">
        <authorList>
            <person name="Nowell W R."/>
        </authorList>
    </citation>
    <scope>NUCLEOTIDE SEQUENCE</scope>
</reference>
<comment type="caution">
    <text evidence="3">The sequence shown here is derived from an EMBL/GenBank/DDBJ whole genome shotgun (WGS) entry which is preliminary data.</text>
</comment>
<feature type="domain" description="PDZ" evidence="2">
    <location>
        <begin position="6"/>
        <end position="91"/>
    </location>
</feature>
<name>A0A814Y2G9_9BILA</name>
<dbReference type="InterPro" id="IPR051342">
    <property type="entry name" value="PDZ_scaffold"/>
</dbReference>
<dbReference type="EMBL" id="CAJOBH010003130">
    <property type="protein sequence ID" value="CAF3939026.1"/>
    <property type="molecule type" value="Genomic_DNA"/>
</dbReference>
<dbReference type="Proteomes" id="UP000681720">
    <property type="component" value="Unassembled WGS sequence"/>
</dbReference>
<dbReference type="EMBL" id="CAJOBG010005285">
    <property type="protein sequence ID" value="CAF4146804.1"/>
    <property type="molecule type" value="Genomic_DNA"/>
</dbReference>